<dbReference type="eggNOG" id="KOG0033">
    <property type="taxonomic scope" value="Eukaryota"/>
</dbReference>
<dbReference type="InParanoid" id="A0BFB3"/>
<feature type="binding site" evidence="4">
    <location>
        <position position="155"/>
    </location>
    <ligand>
        <name>ATP</name>
        <dbReference type="ChEBI" id="CHEBI:30616"/>
    </ligand>
</feature>
<keyword evidence="2 4" id="KW-0547">Nucleotide-binding</keyword>
<dbReference type="KEGG" id="ptm:GSPATT00028265001"/>
<keyword evidence="5" id="KW-0418">Kinase</keyword>
<evidence type="ECO:0000313" key="8">
    <source>
        <dbReference type="Proteomes" id="UP000000600"/>
    </source>
</evidence>
<keyword evidence="8" id="KW-1185">Reference proteome</keyword>
<organism evidence="7 8">
    <name type="scientific">Paramecium tetraurelia</name>
    <dbReference type="NCBI Taxonomy" id="5888"/>
    <lineage>
        <taxon>Eukaryota</taxon>
        <taxon>Sar</taxon>
        <taxon>Alveolata</taxon>
        <taxon>Ciliophora</taxon>
        <taxon>Intramacronucleata</taxon>
        <taxon>Oligohymenophorea</taxon>
        <taxon>Peniculida</taxon>
        <taxon>Parameciidae</taxon>
        <taxon>Paramecium</taxon>
    </lineage>
</organism>
<accession>A0BFB3</accession>
<evidence type="ECO:0000256" key="5">
    <source>
        <dbReference type="RuleBase" id="RU000304"/>
    </source>
</evidence>
<reference evidence="7 8" key="1">
    <citation type="journal article" date="2006" name="Nature">
        <title>Global trends of whole-genome duplications revealed by the ciliate Paramecium tetraurelia.</title>
        <authorList>
            <consortium name="Genoscope"/>
            <person name="Aury J.-M."/>
            <person name="Jaillon O."/>
            <person name="Duret L."/>
            <person name="Noel B."/>
            <person name="Jubin C."/>
            <person name="Porcel B.M."/>
            <person name="Segurens B."/>
            <person name="Daubin V."/>
            <person name="Anthouard V."/>
            <person name="Aiach N."/>
            <person name="Arnaiz O."/>
            <person name="Billaut A."/>
            <person name="Beisson J."/>
            <person name="Blanc I."/>
            <person name="Bouhouche K."/>
            <person name="Camara F."/>
            <person name="Duharcourt S."/>
            <person name="Guigo R."/>
            <person name="Gogendeau D."/>
            <person name="Katinka M."/>
            <person name="Keller A.-M."/>
            <person name="Kissmehl R."/>
            <person name="Klotz C."/>
            <person name="Koll F."/>
            <person name="Le Moue A."/>
            <person name="Lepere C."/>
            <person name="Malinsky S."/>
            <person name="Nowacki M."/>
            <person name="Nowak J.K."/>
            <person name="Plattner H."/>
            <person name="Poulain J."/>
            <person name="Ruiz F."/>
            <person name="Serrano V."/>
            <person name="Zagulski M."/>
            <person name="Dessen P."/>
            <person name="Betermier M."/>
            <person name="Weissenbach J."/>
            <person name="Scarpelli C."/>
            <person name="Schachter V."/>
            <person name="Sperling L."/>
            <person name="Meyer E."/>
            <person name="Cohen J."/>
            <person name="Wincker P."/>
        </authorList>
    </citation>
    <scope>NUCLEOTIDE SEQUENCE [LARGE SCALE GENOMIC DNA]</scope>
    <source>
        <strain evidence="7 8">Stock d4-2</strain>
    </source>
</reference>
<keyword evidence="3 4" id="KW-0067">ATP-binding</keyword>
<dbReference type="GeneID" id="5010412"/>
<dbReference type="SUPFAM" id="SSF56112">
    <property type="entry name" value="Protein kinase-like (PK-like)"/>
    <property type="match status" value="1"/>
</dbReference>
<dbReference type="InterPro" id="IPR017441">
    <property type="entry name" value="Protein_kinase_ATP_BS"/>
</dbReference>
<evidence type="ECO:0000256" key="4">
    <source>
        <dbReference type="PROSITE-ProRule" id="PRU10141"/>
    </source>
</evidence>
<evidence type="ECO:0000313" key="7">
    <source>
        <dbReference type="EMBL" id="CAK57230.1"/>
    </source>
</evidence>
<dbReference type="GO" id="GO:0005737">
    <property type="term" value="C:cytoplasm"/>
    <property type="evidence" value="ECO:0000318"/>
    <property type="project" value="GO_Central"/>
</dbReference>
<dbReference type="OrthoDB" id="4062651at2759"/>
<dbReference type="HOGENOM" id="CLU_000288_177_2_1"/>
<dbReference type="FunFam" id="1.10.510.10:FF:000571">
    <property type="entry name" value="Maternal embryonic leucine zipper kinase"/>
    <property type="match status" value="1"/>
</dbReference>
<dbReference type="RefSeq" id="XP_001424628.1">
    <property type="nucleotide sequence ID" value="XM_001424591.1"/>
</dbReference>
<name>A0BFB3_PARTE</name>
<dbReference type="Pfam" id="PF00069">
    <property type="entry name" value="Pkinase"/>
    <property type="match status" value="1"/>
</dbReference>
<dbReference type="GO" id="GO:0005524">
    <property type="term" value="F:ATP binding"/>
    <property type="evidence" value="ECO:0007669"/>
    <property type="project" value="UniProtKB-UniRule"/>
</dbReference>
<dbReference type="SMART" id="SM00220">
    <property type="entry name" value="S_TKc"/>
    <property type="match status" value="1"/>
</dbReference>
<evidence type="ECO:0000256" key="2">
    <source>
        <dbReference type="ARBA" id="ARBA00022741"/>
    </source>
</evidence>
<dbReference type="OMA" id="ACKCIEP"/>
<evidence type="ECO:0000256" key="3">
    <source>
        <dbReference type="ARBA" id="ARBA00022840"/>
    </source>
</evidence>
<comment type="subunit">
    <text evidence="1">Monomer.</text>
</comment>
<dbReference type="PROSITE" id="PS00107">
    <property type="entry name" value="PROTEIN_KINASE_ATP"/>
    <property type="match status" value="1"/>
</dbReference>
<dbReference type="PROSITE" id="PS50011">
    <property type="entry name" value="PROTEIN_KINASE_DOM"/>
    <property type="match status" value="1"/>
</dbReference>
<dbReference type="GO" id="GO:0044773">
    <property type="term" value="P:mitotic DNA damage checkpoint signaling"/>
    <property type="evidence" value="ECO:0000318"/>
    <property type="project" value="GO_Central"/>
</dbReference>
<dbReference type="InterPro" id="IPR000719">
    <property type="entry name" value="Prot_kinase_dom"/>
</dbReference>
<dbReference type="PANTHER" id="PTHR44167">
    <property type="entry name" value="OVARIAN-SPECIFIC SERINE/THREONINE-PROTEIN KINASE LOK-RELATED"/>
    <property type="match status" value="1"/>
</dbReference>
<proteinExistence type="inferred from homology"/>
<dbReference type="InterPro" id="IPR008271">
    <property type="entry name" value="Ser/Thr_kinase_AS"/>
</dbReference>
<dbReference type="GO" id="GO:0005634">
    <property type="term" value="C:nucleus"/>
    <property type="evidence" value="ECO:0000318"/>
    <property type="project" value="GO_Central"/>
</dbReference>
<evidence type="ECO:0000256" key="1">
    <source>
        <dbReference type="ARBA" id="ARBA00011245"/>
    </source>
</evidence>
<keyword evidence="5" id="KW-0808">Transferase</keyword>
<dbReference type="PROSITE" id="PS00108">
    <property type="entry name" value="PROTEIN_KINASE_ST"/>
    <property type="match status" value="1"/>
</dbReference>
<dbReference type="EMBL" id="CT867990">
    <property type="protein sequence ID" value="CAK57230.1"/>
    <property type="molecule type" value="Genomic_DNA"/>
</dbReference>
<keyword evidence="5" id="KW-0723">Serine/threonine-protein kinase</keyword>
<gene>
    <name evidence="7" type="ORF">GSPATT00028265001</name>
</gene>
<dbReference type="Proteomes" id="UP000000600">
    <property type="component" value="Unassembled WGS sequence"/>
</dbReference>
<feature type="domain" description="Protein kinase" evidence="6">
    <location>
        <begin position="126"/>
        <end position="385"/>
    </location>
</feature>
<sequence length="418" mass="48958">MFSLCVIDELQQFITEFSQSFMHLINKFVQMQFICKRKRKLFNSNYKIGIKNNQIVILDGTNIVKYTIPFYSEIEVNWNLDENKLIGFEFLYNKKLIQFEMKPEDCQVFQDTVKSQIFFSNLYKFYKPIYEIGKGSYSNVLKVVSYQNKNMYACKCIEPNDNFSEQDIMNEIQIHSLINHQNIVRLLGISKTQRHFYLLLELPNGDTLKNYMCKKIKLSEEEIVGILKQLLQAIDHLHSNNIIHRDIKPENIILQHSDDQTLIKLIDFGLAANLNDPHIQYKVCGTSGYVAPEVINNNGLTPYGTKCDIFSCGVILYQLLTHKYLFEGDSKSEIYENNKLYRKADYNFGDIHYYFQNLLSQMLEDNPQKRINAKEALTILEHISRQIDEIPADDNIQRLPVMMSIKPKSDPNLMNIDF</sequence>
<evidence type="ECO:0000259" key="6">
    <source>
        <dbReference type="PROSITE" id="PS50011"/>
    </source>
</evidence>
<dbReference type="PANTHER" id="PTHR44167:SF18">
    <property type="entry name" value="PROTEIN KINASE DOMAIN-CONTAINING PROTEIN"/>
    <property type="match status" value="1"/>
</dbReference>
<dbReference type="AlphaFoldDB" id="A0BFB3"/>
<dbReference type="InterPro" id="IPR011009">
    <property type="entry name" value="Kinase-like_dom_sf"/>
</dbReference>
<dbReference type="GO" id="GO:0004674">
    <property type="term" value="F:protein serine/threonine kinase activity"/>
    <property type="evidence" value="ECO:0000318"/>
    <property type="project" value="GO_Central"/>
</dbReference>
<comment type="similarity">
    <text evidence="5">Belongs to the protein kinase superfamily.</text>
</comment>
<dbReference type="Gene3D" id="1.10.510.10">
    <property type="entry name" value="Transferase(Phosphotransferase) domain 1"/>
    <property type="match status" value="1"/>
</dbReference>
<protein>
    <recommendedName>
        <fullName evidence="6">Protein kinase domain-containing protein</fullName>
    </recommendedName>
</protein>